<protein>
    <submittedName>
        <fullName evidence="10">DUF697 domain-containing protein</fullName>
    </submittedName>
</protein>
<dbReference type="InterPro" id="IPR006507">
    <property type="entry name" value="UPF0283"/>
</dbReference>
<dbReference type="PANTHER" id="PTHR39342">
    <property type="entry name" value="UPF0283 MEMBRANE PROTEIN YCJF"/>
    <property type="match status" value="1"/>
</dbReference>
<evidence type="ECO:0000313" key="11">
    <source>
        <dbReference type="Proteomes" id="UP001595420"/>
    </source>
</evidence>
<keyword evidence="6 9" id="KW-1133">Transmembrane helix</keyword>
<keyword evidence="4" id="KW-0997">Cell inner membrane</keyword>
<proteinExistence type="inferred from homology"/>
<name>A0ABV7BVU8_9PROT</name>
<dbReference type="EMBL" id="JBHRSB010000002">
    <property type="protein sequence ID" value="MFC3000195.1"/>
    <property type="molecule type" value="Genomic_DNA"/>
</dbReference>
<evidence type="ECO:0000256" key="5">
    <source>
        <dbReference type="ARBA" id="ARBA00022692"/>
    </source>
</evidence>
<keyword evidence="5 9" id="KW-0812">Transmembrane</keyword>
<evidence type="ECO:0000256" key="9">
    <source>
        <dbReference type="SAM" id="Phobius"/>
    </source>
</evidence>
<organism evidence="10 11">
    <name type="scientific">Falsiroseomonas tokyonensis</name>
    <dbReference type="NCBI Taxonomy" id="430521"/>
    <lineage>
        <taxon>Bacteria</taxon>
        <taxon>Pseudomonadati</taxon>
        <taxon>Pseudomonadota</taxon>
        <taxon>Alphaproteobacteria</taxon>
        <taxon>Acetobacterales</taxon>
        <taxon>Roseomonadaceae</taxon>
        <taxon>Falsiroseomonas</taxon>
    </lineage>
</organism>
<evidence type="ECO:0000256" key="1">
    <source>
        <dbReference type="ARBA" id="ARBA00004429"/>
    </source>
</evidence>
<evidence type="ECO:0000256" key="7">
    <source>
        <dbReference type="ARBA" id="ARBA00023136"/>
    </source>
</evidence>
<comment type="caution">
    <text evidence="10">The sequence shown here is derived from an EMBL/GenBank/DDBJ whole genome shotgun (WGS) entry which is preliminary data.</text>
</comment>
<comment type="similarity">
    <text evidence="2">Belongs to the UPF0283 family.</text>
</comment>
<dbReference type="RefSeq" id="WP_216836239.1">
    <property type="nucleotide sequence ID" value="NZ_JAFNJS010000002.1"/>
</dbReference>
<evidence type="ECO:0000313" key="10">
    <source>
        <dbReference type="EMBL" id="MFC3000195.1"/>
    </source>
</evidence>
<evidence type="ECO:0000256" key="6">
    <source>
        <dbReference type="ARBA" id="ARBA00022989"/>
    </source>
</evidence>
<dbReference type="PANTHER" id="PTHR39342:SF1">
    <property type="entry name" value="UPF0283 MEMBRANE PROTEIN YCJF"/>
    <property type="match status" value="1"/>
</dbReference>
<feature type="compositionally biased region" description="Basic and acidic residues" evidence="8">
    <location>
        <begin position="1"/>
        <end position="20"/>
    </location>
</feature>
<gene>
    <name evidence="10" type="ORF">ACFOD3_09840</name>
</gene>
<feature type="transmembrane region" description="Helical" evidence="9">
    <location>
        <begin position="59"/>
        <end position="80"/>
    </location>
</feature>
<keyword evidence="7 9" id="KW-0472">Membrane</keyword>
<dbReference type="InterPro" id="IPR021147">
    <property type="entry name" value="DUF697"/>
</dbReference>
<evidence type="ECO:0000256" key="3">
    <source>
        <dbReference type="ARBA" id="ARBA00022475"/>
    </source>
</evidence>
<accession>A0ABV7BVU8</accession>
<keyword evidence="11" id="KW-1185">Reference proteome</keyword>
<dbReference type="Proteomes" id="UP001595420">
    <property type="component" value="Unassembled WGS sequence"/>
</dbReference>
<feature type="region of interest" description="Disordered" evidence="8">
    <location>
        <begin position="1"/>
        <end position="26"/>
    </location>
</feature>
<dbReference type="Pfam" id="PF05128">
    <property type="entry name" value="DUF697"/>
    <property type="match status" value="1"/>
</dbReference>
<evidence type="ECO:0000256" key="2">
    <source>
        <dbReference type="ARBA" id="ARBA00008255"/>
    </source>
</evidence>
<comment type="subcellular location">
    <subcellularLocation>
        <location evidence="1">Cell inner membrane</location>
        <topology evidence="1">Multi-pass membrane protein</topology>
    </subcellularLocation>
</comment>
<keyword evidence="3" id="KW-1003">Cell membrane</keyword>
<evidence type="ECO:0000256" key="4">
    <source>
        <dbReference type="ARBA" id="ARBA00022519"/>
    </source>
</evidence>
<sequence>MSDTPRGPRDTPRGPRDAPRGPRILTEDSLAPAPRLDFGWDQAVAPVALPPAPRSRWSALSLAAGGIGVLLVGLSAIDVGGYVADQFTRAPWLGWVTLSVAVAGYGLIAAAFLRELRGLAGLGTVERGRAAVARGDFAASRSAILDWAARLPEAQEMLPALRKAPDLPTLLALLEAGPLARLDRAAVSAGRAAALQSLAATAIVPSPALDGVFIAWRGLRLVREVAAIHGLRPGLLGTLKLLRRTLFEAGAVAAADVAINAAVTAVTTNPLVASVVGDAATGAVAARRMLLLARATARACRIVTPR</sequence>
<evidence type="ECO:0000256" key="8">
    <source>
        <dbReference type="SAM" id="MobiDB-lite"/>
    </source>
</evidence>
<reference evidence="11" key="1">
    <citation type="journal article" date="2019" name="Int. J. Syst. Evol. Microbiol.">
        <title>The Global Catalogue of Microorganisms (GCM) 10K type strain sequencing project: providing services to taxonomists for standard genome sequencing and annotation.</title>
        <authorList>
            <consortium name="The Broad Institute Genomics Platform"/>
            <consortium name="The Broad Institute Genome Sequencing Center for Infectious Disease"/>
            <person name="Wu L."/>
            <person name="Ma J."/>
        </authorList>
    </citation>
    <scope>NUCLEOTIDE SEQUENCE [LARGE SCALE GENOMIC DNA]</scope>
    <source>
        <strain evidence="11">CGMCC 1.16855</strain>
    </source>
</reference>
<feature type="transmembrane region" description="Helical" evidence="9">
    <location>
        <begin position="92"/>
        <end position="113"/>
    </location>
</feature>